<name>A0ACB8CMQ1_DERSI</name>
<organism evidence="1 2">
    <name type="scientific">Dermacentor silvarum</name>
    <name type="common">Tick</name>
    <dbReference type="NCBI Taxonomy" id="543639"/>
    <lineage>
        <taxon>Eukaryota</taxon>
        <taxon>Metazoa</taxon>
        <taxon>Ecdysozoa</taxon>
        <taxon>Arthropoda</taxon>
        <taxon>Chelicerata</taxon>
        <taxon>Arachnida</taxon>
        <taxon>Acari</taxon>
        <taxon>Parasitiformes</taxon>
        <taxon>Ixodida</taxon>
        <taxon>Ixodoidea</taxon>
        <taxon>Ixodidae</taxon>
        <taxon>Rhipicephalinae</taxon>
        <taxon>Dermacentor</taxon>
    </lineage>
</organism>
<proteinExistence type="predicted"/>
<gene>
    <name evidence="1" type="ORF">HPB49_021431</name>
</gene>
<dbReference type="EMBL" id="CM023475">
    <property type="protein sequence ID" value="KAH7946203.1"/>
    <property type="molecule type" value="Genomic_DNA"/>
</dbReference>
<dbReference type="Proteomes" id="UP000821865">
    <property type="component" value="Chromosome 6"/>
</dbReference>
<accession>A0ACB8CMQ1</accession>
<protein>
    <submittedName>
        <fullName evidence="1">Uncharacterized protein</fullName>
    </submittedName>
</protein>
<sequence>MTSTPGASVRRTGSNARALLLLVISITCPSALCQVLQHSKISLPGAALETREEALKLKGPHRPPEILVLAPDDDMFPYSLHKVVPAVMVAVDYLQHSRNLTLVVNYNNTNCSSSHGPLLAFDHYIAGKVDVFLGPTCSYVLAPVARYSAEWDLPVLTSSGQNDNFDMKHPNYRLLTRMNGSFTQVGQLFIETLRRFGWQVVAFLFHEFRERTKGHSDCFFNLAAVFNALGGGHMFHQKFDEEDPSLDLETLMQQVARNARSWPQFRPIGAAADPISLIDSANFRGRPTADAAGRRLTRVWGRPWRAYRIPGHSHAFRS</sequence>
<comment type="caution">
    <text evidence="1">The sequence shown here is derived from an EMBL/GenBank/DDBJ whole genome shotgun (WGS) entry which is preliminary data.</text>
</comment>
<keyword evidence="2" id="KW-1185">Reference proteome</keyword>
<reference evidence="1" key="1">
    <citation type="submission" date="2020-05" db="EMBL/GenBank/DDBJ databases">
        <title>Large-scale comparative analyses of tick genomes elucidate their genetic diversity and vector capacities.</title>
        <authorList>
            <person name="Jia N."/>
            <person name="Wang J."/>
            <person name="Shi W."/>
            <person name="Du L."/>
            <person name="Sun Y."/>
            <person name="Zhan W."/>
            <person name="Jiang J."/>
            <person name="Wang Q."/>
            <person name="Zhang B."/>
            <person name="Ji P."/>
            <person name="Sakyi L.B."/>
            <person name="Cui X."/>
            <person name="Yuan T."/>
            <person name="Jiang B."/>
            <person name="Yang W."/>
            <person name="Lam T.T.-Y."/>
            <person name="Chang Q."/>
            <person name="Ding S."/>
            <person name="Wang X."/>
            <person name="Zhu J."/>
            <person name="Ruan X."/>
            <person name="Zhao L."/>
            <person name="Wei J."/>
            <person name="Que T."/>
            <person name="Du C."/>
            <person name="Cheng J."/>
            <person name="Dai P."/>
            <person name="Han X."/>
            <person name="Huang E."/>
            <person name="Gao Y."/>
            <person name="Liu J."/>
            <person name="Shao H."/>
            <person name="Ye R."/>
            <person name="Li L."/>
            <person name="Wei W."/>
            <person name="Wang X."/>
            <person name="Wang C."/>
            <person name="Yang T."/>
            <person name="Huo Q."/>
            <person name="Li W."/>
            <person name="Guo W."/>
            <person name="Chen H."/>
            <person name="Zhou L."/>
            <person name="Ni X."/>
            <person name="Tian J."/>
            <person name="Zhou Y."/>
            <person name="Sheng Y."/>
            <person name="Liu T."/>
            <person name="Pan Y."/>
            <person name="Xia L."/>
            <person name="Li J."/>
            <person name="Zhao F."/>
            <person name="Cao W."/>
        </authorList>
    </citation>
    <scope>NUCLEOTIDE SEQUENCE</scope>
    <source>
        <strain evidence="1">Dsil-2018</strain>
    </source>
</reference>
<evidence type="ECO:0000313" key="2">
    <source>
        <dbReference type="Proteomes" id="UP000821865"/>
    </source>
</evidence>
<evidence type="ECO:0000313" key="1">
    <source>
        <dbReference type="EMBL" id="KAH7946203.1"/>
    </source>
</evidence>